<protein>
    <submittedName>
        <fullName evidence="2">Glycosyltransferase family 2 protein</fullName>
    </submittedName>
</protein>
<evidence type="ECO:0000313" key="2">
    <source>
        <dbReference type="EMBL" id="RYC28745.1"/>
    </source>
</evidence>
<sequence>MRDALREMAGADPRIKLVLRPENGHISAASNSALAVASGEFVALMDHDDILPDHALFEVAAALDADPDLDVIYSDEDHIDGDGRRNTPYFKSDFNPDLLLGHNLVSHLGVYRRALLERIGGFRLGFEGSQDYDLALRAVDASAPERVHHIPAVLYHWRSATGTDTFSEASLQRCIAAAQRAVADHLERRGHAGEVASHPALPNWQRVRRPRPDPAPLVSVIVPTKDRAELVRPCVDGLLNRTAYSNIEVLIVDHQSTEPSALALFAELARDPRVRVLPHAGPFNYSAINNAAVLQVRGSVLALLNNDIDVIAPDWLDEMVALAVLPEVGAVGAKLLYPDDRVQHAGVILGAGGVAGHFFHGLHADDGSYFGRAALVSTVAAVTAACLVVRRAVFDEVGGFDAENLPVAFNDVDLCLKIRARGYRNVWTPHACLYHHESVSRGSDLEGERLRRFQREVEFMQHKWGSDLDADPFYNPNLDLASADFALAFPPRRRKPWHTTP</sequence>
<dbReference type="RefSeq" id="WP_165359759.1">
    <property type="nucleotide sequence ID" value="NZ_QYBB01000139.1"/>
</dbReference>
<keyword evidence="3" id="KW-1185">Reference proteome</keyword>
<dbReference type="EMBL" id="QYBB01000139">
    <property type="protein sequence ID" value="RYC28745.1"/>
    <property type="molecule type" value="Genomic_DNA"/>
</dbReference>
<reference evidence="2 3" key="1">
    <citation type="submission" date="2018-12" db="EMBL/GenBank/DDBJ databases">
        <authorList>
            <person name="Grouzdev D.S."/>
            <person name="Krutkina M.S."/>
        </authorList>
    </citation>
    <scope>NUCLEOTIDE SEQUENCE [LARGE SCALE GENOMIC DNA]</scope>
    <source>
        <strain evidence="2 3">RmlP026</strain>
    </source>
</reference>
<accession>A0A4Q2U241</accession>
<organism evidence="2 3">
    <name type="scientific">Lichenibacterium minor</name>
    <dbReference type="NCBI Taxonomy" id="2316528"/>
    <lineage>
        <taxon>Bacteria</taxon>
        <taxon>Pseudomonadati</taxon>
        <taxon>Pseudomonadota</taxon>
        <taxon>Alphaproteobacteria</taxon>
        <taxon>Hyphomicrobiales</taxon>
        <taxon>Lichenihabitantaceae</taxon>
        <taxon>Lichenibacterium</taxon>
    </lineage>
</organism>
<feature type="domain" description="Glycosyltransferase 2-like" evidence="1">
    <location>
        <begin position="3"/>
        <end position="119"/>
    </location>
</feature>
<dbReference type="Proteomes" id="UP000290759">
    <property type="component" value="Unassembled WGS sequence"/>
</dbReference>
<feature type="domain" description="Glycosyltransferase 2-like" evidence="1">
    <location>
        <begin position="219"/>
        <end position="343"/>
    </location>
</feature>
<dbReference type="GO" id="GO:0016740">
    <property type="term" value="F:transferase activity"/>
    <property type="evidence" value="ECO:0007669"/>
    <property type="project" value="UniProtKB-KW"/>
</dbReference>
<dbReference type="SUPFAM" id="SSF53448">
    <property type="entry name" value="Nucleotide-diphospho-sugar transferases"/>
    <property type="match status" value="2"/>
</dbReference>
<keyword evidence="2" id="KW-0808">Transferase</keyword>
<dbReference type="CDD" id="cd04186">
    <property type="entry name" value="GT_2_like_c"/>
    <property type="match status" value="1"/>
</dbReference>
<feature type="non-terminal residue" evidence="2">
    <location>
        <position position="501"/>
    </location>
</feature>
<evidence type="ECO:0000259" key="1">
    <source>
        <dbReference type="Pfam" id="PF00535"/>
    </source>
</evidence>
<dbReference type="Pfam" id="PF00535">
    <property type="entry name" value="Glycos_transf_2"/>
    <property type="match status" value="2"/>
</dbReference>
<reference evidence="2 3" key="2">
    <citation type="submission" date="2019-02" db="EMBL/GenBank/DDBJ databases">
        <title>'Lichenibacterium ramalinii' gen. nov. sp. nov., 'Lichenibacterium minor' gen. nov. sp. nov.</title>
        <authorList>
            <person name="Pankratov T."/>
        </authorList>
    </citation>
    <scope>NUCLEOTIDE SEQUENCE [LARGE SCALE GENOMIC DNA]</scope>
    <source>
        <strain evidence="2 3">RmlP026</strain>
    </source>
</reference>
<name>A0A4Q2U241_9HYPH</name>
<dbReference type="Gene3D" id="3.90.550.10">
    <property type="entry name" value="Spore Coat Polysaccharide Biosynthesis Protein SpsA, Chain A"/>
    <property type="match status" value="2"/>
</dbReference>
<dbReference type="PANTHER" id="PTHR43179">
    <property type="entry name" value="RHAMNOSYLTRANSFERASE WBBL"/>
    <property type="match status" value="1"/>
</dbReference>
<evidence type="ECO:0000313" key="3">
    <source>
        <dbReference type="Proteomes" id="UP000290759"/>
    </source>
</evidence>
<dbReference type="PANTHER" id="PTHR43179:SF7">
    <property type="entry name" value="RHAMNOSYLTRANSFERASE WBBL"/>
    <property type="match status" value="1"/>
</dbReference>
<dbReference type="AlphaFoldDB" id="A0A4Q2U241"/>
<gene>
    <name evidence="2" type="ORF">D3273_27700</name>
</gene>
<dbReference type="InterPro" id="IPR029044">
    <property type="entry name" value="Nucleotide-diphossugar_trans"/>
</dbReference>
<comment type="caution">
    <text evidence="2">The sequence shown here is derived from an EMBL/GenBank/DDBJ whole genome shotgun (WGS) entry which is preliminary data.</text>
</comment>
<dbReference type="InterPro" id="IPR001173">
    <property type="entry name" value="Glyco_trans_2-like"/>
</dbReference>
<proteinExistence type="predicted"/>
<dbReference type="CDD" id="cd04184">
    <property type="entry name" value="GT2_RfbC_Mx_like"/>
    <property type="match status" value="1"/>
</dbReference>